<keyword evidence="1" id="KW-0472">Membrane</keyword>
<accession>A0A0F0KT82</accession>
<evidence type="ECO:0000313" key="3">
    <source>
        <dbReference type="Proteomes" id="UP000033572"/>
    </source>
</evidence>
<comment type="caution">
    <text evidence="2">The sequence shown here is derived from an EMBL/GenBank/DDBJ whole genome shotgun (WGS) entry which is preliminary data.</text>
</comment>
<keyword evidence="1" id="KW-1133">Transmembrane helix</keyword>
<reference evidence="2 3" key="1">
    <citation type="submission" date="2015-02" db="EMBL/GenBank/DDBJ databases">
        <title>Draft genome sequences of ten Microbacterium spp. with emphasis on heavy metal contaminated environments.</title>
        <authorList>
            <person name="Corretto E."/>
        </authorList>
    </citation>
    <scope>NUCLEOTIDE SEQUENCE [LARGE SCALE GENOMIC DNA]</scope>
    <source>
        <strain evidence="2 3">DSM 12966</strain>
    </source>
</reference>
<keyword evidence="3" id="KW-1185">Reference proteome</keyword>
<feature type="transmembrane region" description="Helical" evidence="1">
    <location>
        <begin position="91"/>
        <end position="117"/>
    </location>
</feature>
<sequence>MCAWCGQAVAGASSAIANGPNGIAAAGPNARVKVKRVKKVTKTGNSWDTRPKSEFAVKERSVSGWLELVAAVVTLVSAAIGFFAARADLTIALNLLVFAVVILIAVVAGFFAVHFAAARMQQHSVVRVGSWVLGVLIMRDGERALTWASPEVRCPWCPPAKKRGVMSLEWADGEPMFICKANPKQHRNGFDWTQV</sequence>
<keyword evidence="1" id="KW-0812">Transmembrane</keyword>
<gene>
    <name evidence="2" type="ORF">RN50_01012</name>
</gene>
<proteinExistence type="predicted"/>
<dbReference type="Proteomes" id="UP000033572">
    <property type="component" value="Unassembled WGS sequence"/>
</dbReference>
<name>A0A0F0KT82_9MICO</name>
<evidence type="ECO:0000256" key="1">
    <source>
        <dbReference type="SAM" id="Phobius"/>
    </source>
</evidence>
<protein>
    <submittedName>
        <fullName evidence="2">Uncharacterized protein</fullName>
    </submittedName>
</protein>
<dbReference type="PATRIC" id="fig|104336.4.peg.1036"/>
<dbReference type="EMBL" id="JYIU01000035">
    <property type="protein sequence ID" value="KJL23674.1"/>
    <property type="molecule type" value="Genomic_DNA"/>
</dbReference>
<dbReference type="AlphaFoldDB" id="A0A0F0KT82"/>
<evidence type="ECO:0000313" key="2">
    <source>
        <dbReference type="EMBL" id="KJL23674.1"/>
    </source>
</evidence>
<organism evidence="2 3">
    <name type="scientific">Microbacterium foliorum</name>
    <dbReference type="NCBI Taxonomy" id="104336"/>
    <lineage>
        <taxon>Bacteria</taxon>
        <taxon>Bacillati</taxon>
        <taxon>Actinomycetota</taxon>
        <taxon>Actinomycetes</taxon>
        <taxon>Micrococcales</taxon>
        <taxon>Microbacteriaceae</taxon>
        <taxon>Microbacterium</taxon>
    </lineage>
</organism>
<feature type="transmembrane region" description="Helical" evidence="1">
    <location>
        <begin position="65"/>
        <end position="85"/>
    </location>
</feature>